<dbReference type="AlphaFoldDB" id="A0A081KBU5"/>
<reference evidence="1 2" key="1">
    <citation type="submission" date="2014-06" db="EMBL/GenBank/DDBJ databases">
        <title>Whole Genome Sequences of Three Symbiotic Endozoicomonas Bacteria.</title>
        <authorList>
            <person name="Neave M.J."/>
            <person name="Apprill A."/>
            <person name="Voolstra C.R."/>
        </authorList>
    </citation>
    <scope>NUCLEOTIDE SEQUENCE [LARGE SCALE GENOMIC DNA]</scope>
    <source>
        <strain evidence="1 2">DSM 22380</strain>
    </source>
</reference>
<organism evidence="1 2">
    <name type="scientific">Endozoicomonas elysicola</name>
    <dbReference type="NCBI Taxonomy" id="305900"/>
    <lineage>
        <taxon>Bacteria</taxon>
        <taxon>Pseudomonadati</taxon>
        <taxon>Pseudomonadota</taxon>
        <taxon>Gammaproteobacteria</taxon>
        <taxon>Oceanospirillales</taxon>
        <taxon>Endozoicomonadaceae</taxon>
        <taxon>Endozoicomonas</taxon>
    </lineage>
</organism>
<comment type="caution">
    <text evidence="1">The sequence shown here is derived from an EMBL/GenBank/DDBJ whole genome shotgun (WGS) entry which is preliminary data.</text>
</comment>
<name>A0A081KBU5_9GAMM</name>
<evidence type="ECO:0000313" key="2">
    <source>
        <dbReference type="Proteomes" id="UP000027997"/>
    </source>
</evidence>
<keyword evidence="2" id="KW-1185">Reference proteome</keyword>
<proteinExistence type="predicted"/>
<evidence type="ECO:0000313" key="1">
    <source>
        <dbReference type="EMBL" id="KEI71621.1"/>
    </source>
</evidence>
<protein>
    <submittedName>
        <fullName evidence="1">Uncharacterized protein</fullName>
    </submittedName>
</protein>
<sequence length="70" mass="8026">MFFPVTTYATEKPLLCQPVNKNWIAHRCLSSTPPASMGYFNQVRICNAGFTPETNLQINPEYDIWRTQAC</sequence>
<dbReference type="Proteomes" id="UP000027997">
    <property type="component" value="Unassembled WGS sequence"/>
</dbReference>
<gene>
    <name evidence="1" type="ORF">GV64_13515</name>
</gene>
<dbReference type="EMBL" id="JOJP01000001">
    <property type="protein sequence ID" value="KEI71621.1"/>
    <property type="molecule type" value="Genomic_DNA"/>
</dbReference>
<accession>A0A081KBU5</accession>